<keyword evidence="1" id="KW-0813">Transport</keyword>
<dbReference type="GO" id="GO:0000293">
    <property type="term" value="F:ferric-chelate reductase activity"/>
    <property type="evidence" value="ECO:0007669"/>
    <property type="project" value="TreeGrafter"/>
</dbReference>
<gene>
    <name evidence="4" type="ORF">AZE42_06345</name>
</gene>
<organism evidence="4 5">
    <name type="scientific">Rhizopogon vesiculosus</name>
    <dbReference type="NCBI Taxonomy" id="180088"/>
    <lineage>
        <taxon>Eukaryota</taxon>
        <taxon>Fungi</taxon>
        <taxon>Dikarya</taxon>
        <taxon>Basidiomycota</taxon>
        <taxon>Agaricomycotina</taxon>
        <taxon>Agaricomycetes</taxon>
        <taxon>Agaricomycetidae</taxon>
        <taxon>Boletales</taxon>
        <taxon>Suillineae</taxon>
        <taxon>Rhizopogonaceae</taxon>
        <taxon>Rhizopogon</taxon>
    </lineage>
</organism>
<feature type="domain" description="Ferric reductase NAD binding" evidence="3">
    <location>
        <begin position="53"/>
        <end position="208"/>
    </location>
</feature>
<evidence type="ECO:0000313" key="4">
    <source>
        <dbReference type="EMBL" id="OJA15479.1"/>
    </source>
</evidence>
<evidence type="ECO:0000256" key="2">
    <source>
        <dbReference type="ARBA" id="ARBA00023002"/>
    </source>
</evidence>
<dbReference type="Pfam" id="PF08030">
    <property type="entry name" value="NAD_binding_6"/>
    <property type="match status" value="1"/>
</dbReference>
<dbReference type="PANTHER" id="PTHR32361">
    <property type="entry name" value="FERRIC/CUPRIC REDUCTASE TRANSMEMBRANE COMPONENT"/>
    <property type="match status" value="1"/>
</dbReference>
<dbReference type="GO" id="GO:0006826">
    <property type="term" value="P:iron ion transport"/>
    <property type="evidence" value="ECO:0007669"/>
    <property type="project" value="TreeGrafter"/>
</dbReference>
<dbReference type="AlphaFoldDB" id="A0A1J8Q485"/>
<evidence type="ECO:0000256" key="1">
    <source>
        <dbReference type="ARBA" id="ARBA00022448"/>
    </source>
</evidence>
<dbReference type="InterPro" id="IPR039261">
    <property type="entry name" value="FNR_nucleotide-bd"/>
</dbReference>
<evidence type="ECO:0000313" key="5">
    <source>
        <dbReference type="Proteomes" id="UP000183567"/>
    </source>
</evidence>
<dbReference type="Gene3D" id="3.40.50.80">
    <property type="entry name" value="Nucleotide-binding domain of ferredoxin-NADP reductase (FNR) module"/>
    <property type="match status" value="1"/>
</dbReference>
<dbReference type="CDD" id="cd06186">
    <property type="entry name" value="NOX_Duox_like_FAD_NADP"/>
    <property type="match status" value="1"/>
</dbReference>
<dbReference type="GO" id="GO:0015677">
    <property type="term" value="P:copper ion import"/>
    <property type="evidence" value="ECO:0007669"/>
    <property type="project" value="TreeGrafter"/>
</dbReference>
<dbReference type="PANTHER" id="PTHR32361:SF9">
    <property type="entry name" value="FERRIC REDUCTASE TRANSMEMBRANE COMPONENT 3-RELATED"/>
    <property type="match status" value="1"/>
</dbReference>
<keyword evidence="2" id="KW-0560">Oxidoreductase</keyword>
<reference evidence="4 5" key="1">
    <citation type="submission" date="2016-03" db="EMBL/GenBank/DDBJ databases">
        <title>Comparative genomics of the ectomycorrhizal sister species Rhizopogon vinicolor and Rhizopogon vesiculosus (Basidiomycota: Boletales) reveals a divergence of the mating type B locus.</title>
        <authorList>
            <person name="Mujic A.B."/>
            <person name="Kuo A."/>
            <person name="Tritt A."/>
            <person name="Lipzen A."/>
            <person name="Chen C."/>
            <person name="Johnson J."/>
            <person name="Sharma A."/>
            <person name="Barry K."/>
            <person name="Grigoriev I.V."/>
            <person name="Spatafora J.W."/>
        </authorList>
    </citation>
    <scope>NUCLEOTIDE SEQUENCE [LARGE SCALE GENOMIC DNA]</scope>
    <source>
        <strain evidence="4 5">AM-OR11-056</strain>
    </source>
</reference>
<dbReference type="EMBL" id="LVVM01003107">
    <property type="protein sequence ID" value="OJA15479.1"/>
    <property type="molecule type" value="Genomic_DNA"/>
</dbReference>
<accession>A0A1J8Q485</accession>
<keyword evidence="5" id="KW-1185">Reference proteome</keyword>
<dbReference type="GO" id="GO:0006879">
    <property type="term" value="P:intracellular iron ion homeostasis"/>
    <property type="evidence" value="ECO:0007669"/>
    <property type="project" value="TreeGrafter"/>
</dbReference>
<dbReference type="InterPro" id="IPR051410">
    <property type="entry name" value="Ferric/Cupric_Reductase"/>
</dbReference>
<name>A0A1J8Q485_9AGAM</name>
<comment type="caution">
    <text evidence="4">The sequence shown here is derived from an EMBL/GenBank/DDBJ whole genome shotgun (WGS) entry which is preliminary data.</text>
</comment>
<dbReference type="Proteomes" id="UP000183567">
    <property type="component" value="Unassembled WGS sequence"/>
</dbReference>
<sequence>MSSNSLWKELVFLINVQEGFTKKLKKVAARKGQVKVFVDGPYGPSPDLGCFDTSVLVAGGSGVSYTLPVLLNVIERVRNGESSCRRVVFIWSIRDATHVRWIEDALMKAVELAPRSLAVSIRIFITGRLPTAESESVLSSPIEKKHREHIVTQNVSFSSLSLTPHDVKMENGRPNLGALLKEEASTTSGRMSVSVCGSQGIARAVRHALRFPLSRPSTIFNGGPSVTLHVESFGYA</sequence>
<dbReference type="GO" id="GO:0005886">
    <property type="term" value="C:plasma membrane"/>
    <property type="evidence" value="ECO:0007669"/>
    <property type="project" value="TreeGrafter"/>
</dbReference>
<dbReference type="OrthoDB" id="4494341at2759"/>
<protein>
    <recommendedName>
        <fullName evidence="3">Ferric reductase NAD binding domain-containing protein</fullName>
    </recommendedName>
</protein>
<dbReference type="SUPFAM" id="SSF52343">
    <property type="entry name" value="Ferredoxin reductase-like, C-terminal NADP-linked domain"/>
    <property type="match status" value="1"/>
</dbReference>
<dbReference type="InterPro" id="IPR013121">
    <property type="entry name" value="Fe_red_NAD-bd_6"/>
</dbReference>
<evidence type="ECO:0000259" key="3">
    <source>
        <dbReference type="Pfam" id="PF08030"/>
    </source>
</evidence>
<proteinExistence type="predicted"/>
<dbReference type="STRING" id="180088.A0A1J8Q485"/>